<organism evidence="2 3">
    <name type="scientific">Ornithinicoccus hortensis</name>
    <dbReference type="NCBI Taxonomy" id="82346"/>
    <lineage>
        <taxon>Bacteria</taxon>
        <taxon>Bacillati</taxon>
        <taxon>Actinomycetota</taxon>
        <taxon>Actinomycetes</taxon>
        <taxon>Micrococcales</taxon>
        <taxon>Intrasporangiaceae</taxon>
        <taxon>Ornithinicoccus</taxon>
    </lineage>
</organism>
<dbReference type="EMBL" id="VFOP01000001">
    <property type="protein sequence ID" value="TQL49901.1"/>
    <property type="molecule type" value="Genomic_DNA"/>
</dbReference>
<dbReference type="PANTHER" id="PTHR36974:SF1">
    <property type="entry name" value="DOXX FAMILY MEMBRANE PROTEIN"/>
    <property type="match status" value="1"/>
</dbReference>
<reference evidence="2 3" key="1">
    <citation type="submission" date="2019-06" db="EMBL/GenBank/DDBJ databases">
        <title>Sequencing the genomes of 1000 actinobacteria strains.</title>
        <authorList>
            <person name="Klenk H.-P."/>
        </authorList>
    </citation>
    <scope>NUCLEOTIDE SEQUENCE [LARGE SCALE GENOMIC DNA]</scope>
    <source>
        <strain evidence="2 3">DSM 12335</strain>
    </source>
</reference>
<dbReference type="PANTHER" id="PTHR36974">
    <property type="entry name" value="MEMBRANE PROTEIN-RELATED"/>
    <property type="match status" value="1"/>
</dbReference>
<feature type="transmembrane region" description="Helical" evidence="1">
    <location>
        <begin position="48"/>
        <end position="68"/>
    </location>
</feature>
<name>A0A542YPB6_9MICO</name>
<keyword evidence="1" id="KW-0472">Membrane</keyword>
<keyword evidence="1" id="KW-1133">Transmembrane helix</keyword>
<feature type="transmembrane region" description="Helical" evidence="1">
    <location>
        <begin position="74"/>
        <end position="95"/>
    </location>
</feature>
<feature type="transmembrane region" description="Helical" evidence="1">
    <location>
        <begin position="12"/>
        <end position="28"/>
    </location>
</feature>
<evidence type="ECO:0000313" key="3">
    <source>
        <dbReference type="Proteomes" id="UP000319516"/>
    </source>
</evidence>
<dbReference type="RefSeq" id="WP_141784106.1">
    <property type="nucleotide sequence ID" value="NZ_BAAAIK010000004.1"/>
</dbReference>
<evidence type="ECO:0008006" key="4">
    <source>
        <dbReference type="Google" id="ProtNLM"/>
    </source>
</evidence>
<evidence type="ECO:0000256" key="1">
    <source>
        <dbReference type="SAM" id="Phobius"/>
    </source>
</evidence>
<gene>
    <name evidence="2" type="ORF">FB467_0998</name>
</gene>
<keyword evidence="3" id="KW-1185">Reference proteome</keyword>
<evidence type="ECO:0000313" key="2">
    <source>
        <dbReference type="EMBL" id="TQL49901.1"/>
    </source>
</evidence>
<proteinExistence type="predicted"/>
<comment type="caution">
    <text evidence="2">The sequence shown here is derived from an EMBL/GenBank/DDBJ whole genome shotgun (WGS) entry which is preliminary data.</text>
</comment>
<accession>A0A542YPB6</accession>
<dbReference type="OrthoDB" id="3267646at2"/>
<protein>
    <recommendedName>
        <fullName evidence="4">DoxX-like protein</fullName>
    </recommendedName>
</protein>
<dbReference type="AlphaFoldDB" id="A0A542YPB6"/>
<keyword evidence="1" id="KW-0812">Transmembrane</keyword>
<sequence length="133" mass="13928">MPRSHRPLPPGGVALSALFGASGLLHLLRPRVFEGIIPTPLRRHRRLLVLGSGVAELACAAGMVHPATRAPAGLASAGLLVAVFPANVQMSLTLGRRAARRRTVRSWTGFAVSLARLPVQVPLIRAALGVGGR</sequence>
<dbReference type="Proteomes" id="UP000319516">
    <property type="component" value="Unassembled WGS sequence"/>
</dbReference>